<dbReference type="GO" id="GO:0061617">
    <property type="term" value="C:MICOS complex"/>
    <property type="evidence" value="ECO:0007669"/>
    <property type="project" value="UniProtKB-UniRule"/>
</dbReference>
<evidence type="ECO:0000256" key="9">
    <source>
        <dbReference type="RuleBase" id="RU363011"/>
    </source>
</evidence>
<evidence type="ECO:0000256" key="2">
    <source>
        <dbReference type="ARBA" id="ARBA00004434"/>
    </source>
</evidence>
<evidence type="ECO:0000256" key="1">
    <source>
        <dbReference type="ARBA" id="ARBA00002689"/>
    </source>
</evidence>
<accession>A0A814A1P5</accession>
<evidence type="ECO:0000256" key="4">
    <source>
        <dbReference type="ARBA" id="ARBA00022692"/>
    </source>
</evidence>
<sequence>MTAPNRSLASEEVYGEKWDRCLTDTIVKTASGLALGIVFSAVLFKRRPWPVFLGTGIGLGMGYSNCQNDFRSPYVHHQPLPLIRTDEQLLKESSHS</sequence>
<comment type="similarity">
    <text evidence="3 9">Belongs to the MICOS complex subunit Mic10 family.</text>
</comment>
<dbReference type="EMBL" id="CAJNOL010000172">
    <property type="protein sequence ID" value="CAF0906384.1"/>
    <property type="molecule type" value="Genomic_DNA"/>
</dbReference>
<comment type="subcellular location">
    <subcellularLocation>
        <location evidence="2 9">Mitochondrion inner membrane</location>
        <topology evidence="2 9">Single-pass membrane protein</topology>
    </subcellularLocation>
</comment>
<keyword evidence="5 9" id="KW-0999">Mitochondrion inner membrane</keyword>
<evidence type="ECO:0000256" key="5">
    <source>
        <dbReference type="ARBA" id="ARBA00022792"/>
    </source>
</evidence>
<evidence type="ECO:0000313" key="11">
    <source>
        <dbReference type="Proteomes" id="UP000663870"/>
    </source>
</evidence>
<organism evidence="10 11">
    <name type="scientific">Rotaria sordida</name>
    <dbReference type="NCBI Taxonomy" id="392033"/>
    <lineage>
        <taxon>Eukaryota</taxon>
        <taxon>Metazoa</taxon>
        <taxon>Spiralia</taxon>
        <taxon>Gnathifera</taxon>
        <taxon>Rotifera</taxon>
        <taxon>Eurotatoria</taxon>
        <taxon>Bdelloidea</taxon>
        <taxon>Philodinida</taxon>
        <taxon>Philodinidae</taxon>
        <taxon>Rotaria</taxon>
    </lineage>
</organism>
<reference evidence="10" key="1">
    <citation type="submission" date="2021-02" db="EMBL/GenBank/DDBJ databases">
        <authorList>
            <person name="Nowell W R."/>
        </authorList>
    </citation>
    <scope>NUCLEOTIDE SEQUENCE</scope>
</reference>
<evidence type="ECO:0000313" key="10">
    <source>
        <dbReference type="EMBL" id="CAF0906384.1"/>
    </source>
</evidence>
<keyword evidence="8" id="KW-0472">Membrane</keyword>
<evidence type="ECO:0000256" key="8">
    <source>
        <dbReference type="ARBA" id="ARBA00023136"/>
    </source>
</evidence>
<proteinExistence type="inferred from homology"/>
<dbReference type="PANTHER" id="PTHR21304">
    <property type="entry name" value="MICOS COMPLEX SUBUNIT MIC10"/>
    <property type="match status" value="1"/>
</dbReference>
<keyword evidence="6" id="KW-1133">Transmembrane helix</keyword>
<evidence type="ECO:0000256" key="3">
    <source>
        <dbReference type="ARBA" id="ARBA00006792"/>
    </source>
</evidence>
<keyword evidence="7 9" id="KW-0496">Mitochondrion</keyword>
<protein>
    <recommendedName>
        <fullName evidence="9">MICOS complex subunit MIC10</fullName>
    </recommendedName>
</protein>
<keyword evidence="11" id="KW-1185">Reference proteome</keyword>
<dbReference type="InterPro" id="IPR007512">
    <property type="entry name" value="Mic10"/>
</dbReference>
<dbReference type="Proteomes" id="UP000663870">
    <property type="component" value="Unassembled WGS sequence"/>
</dbReference>
<keyword evidence="4" id="KW-0812">Transmembrane</keyword>
<name>A0A814A1P5_9BILA</name>
<evidence type="ECO:0000256" key="7">
    <source>
        <dbReference type="ARBA" id="ARBA00023128"/>
    </source>
</evidence>
<dbReference type="PANTHER" id="PTHR21304:SF0">
    <property type="entry name" value="MICOS COMPLEX SUBUNIT MIC10"/>
    <property type="match status" value="1"/>
</dbReference>
<gene>
    <name evidence="10" type="ORF">JXQ802_LOCUS9409</name>
</gene>
<dbReference type="Pfam" id="PF04418">
    <property type="entry name" value="DUF543"/>
    <property type="match status" value="1"/>
</dbReference>
<evidence type="ECO:0000256" key="6">
    <source>
        <dbReference type="ARBA" id="ARBA00022989"/>
    </source>
</evidence>
<comment type="function">
    <text evidence="1 9">Component of the MICOS complex, a large protein complex of the mitochondrial inner membrane that plays crucial roles in the maintenance of crista junctions, inner membrane architecture, and formation of contact sites to the outer membrane.</text>
</comment>
<dbReference type="AlphaFoldDB" id="A0A814A1P5"/>
<comment type="caution">
    <text evidence="10">The sequence shown here is derived from an EMBL/GenBank/DDBJ whole genome shotgun (WGS) entry which is preliminary data.</text>
</comment>
<comment type="subunit">
    <text evidence="9">Component of the mitochondrial contact site and cristae organizing system (MICOS) complex.</text>
</comment>